<dbReference type="AlphaFoldDB" id="A0A5K7S8M3"/>
<evidence type="ECO:0000313" key="2">
    <source>
        <dbReference type="EMBL" id="BBE17847.1"/>
    </source>
</evidence>
<feature type="transmembrane region" description="Helical" evidence="1">
    <location>
        <begin position="154"/>
        <end position="171"/>
    </location>
</feature>
<protein>
    <submittedName>
        <fullName evidence="2">Uncharacterized protein</fullName>
    </submittedName>
</protein>
<feature type="transmembrane region" description="Helical" evidence="1">
    <location>
        <begin position="12"/>
        <end position="30"/>
    </location>
</feature>
<evidence type="ECO:0000313" key="3">
    <source>
        <dbReference type="Proteomes" id="UP001193389"/>
    </source>
</evidence>
<dbReference type="RefSeq" id="WP_318350810.1">
    <property type="nucleotide sequence ID" value="NZ_AP018694.1"/>
</dbReference>
<dbReference type="Proteomes" id="UP001193389">
    <property type="component" value="Chromosome"/>
</dbReference>
<dbReference type="KEGG" id="anf:AQPE_2006"/>
<feature type="transmembrane region" description="Helical" evidence="1">
    <location>
        <begin position="130"/>
        <end position="148"/>
    </location>
</feature>
<keyword evidence="1" id="KW-0812">Transmembrane</keyword>
<gene>
    <name evidence="2" type="ORF">AQPE_2006</name>
</gene>
<sequence length="192" mass="22480">MNFKLYDILSSLVPGFLLLLVILEFFNLSFDNKLVVPYTAIAFLFGYLVNTISSWLEDIYFFTWKGKPSDCLLNGKDIWKVRFYESQKANELLKAETTKSDPTNDELFSIAMRYANQKDSRVEDFNSSYAFSRSLLTCVLIGGIFLLIRNYNDLKFYLLIIPAIIIVWLRCKQRGYYFSREVLLVYLKNKNS</sequence>
<evidence type="ECO:0000256" key="1">
    <source>
        <dbReference type="SAM" id="Phobius"/>
    </source>
</evidence>
<keyword evidence="1" id="KW-1133">Transmembrane helix</keyword>
<organism evidence="2 3">
    <name type="scientific">Aquipluma nitroreducens</name>
    <dbReference type="NCBI Taxonomy" id="2010828"/>
    <lineage>
        <taxon>Bacteria</taxon>
        <taxon>Pseudomonadati</taxon>
        <taxon>Bacteroidota</taxon>
        <taxon>Bacteroidia</taxon>
        <taxon>Marinilabiliales</taxon>
        <taxon>Prolixibacteraceae</taxon>
        <taxon>Aquipluma</taxon>
    </lineage>
</organism>
<proteinExistence type="predicted"/>
<name>A0A5K7S8M3_9BACT</name>
<accession>A0A5K7S8M3</accession>
<keyword evidence="3" id="KW-1185">Reference proteome</keyword>
<reference evidence="2" key="1">
    <citation type="journal article" date="2020" name="Int. J. Syst. Evol. Microbiol.">
        <title>Aquipluma nitroreducens gen. nov. sp. nov., a novel facultatively anaerobic bacterium isolated from a freshwater lake.</title>
        <authorList>
            <person name="Watanabe M."/>
            <person name="Kojima H."/>
            <person name="Fukui M."/>
        </authorList>
    </citation>
    <scope>NUCLEOTIDE SEQUENCE</scope>
    <source>
        <strain evidence="2">MeG22</strain>
    </source>
</reference>
<dbReference type="EMBL" id="AP018694">
    <property type="protein sequence ID" value="BBE17847.1"/>
    <property type="molecule type" value="Genomic_DNA"/>
</dbReference>
<feature type="transmembrane region" description="Helical" evidence="1">
    <location>
        <begin position="36"/>
        <end position="56"/>
    </location>
</feature>
<keyword evidence="1" id="KW-0472">Membrane</keyword>